<dbReference type="Pfam" id="PF08817">
    <property type="entry name" value="YukD"/>
    <property type="match status" value="1"/>
</dbReference>
<evidence type="ECO:0000313" key="2">
    <source>
        <dbReference type="Proteomes" id="UP000183047"/>
    </source>
</evidence>
<dbReference type="SUPFAM" id="SSF54236">
    <property type="entry name" value="Ubiquitin-like"/>
    <property type="match status" value="1"/>
</dbReference>
<reference evidence="2" key="1">
    <citation type="submission" date="2016-10" db="EMBL/GenBank/DDBJ databases">
        <authorList>
            <person name="Varghese N."/>
            <person name="Submissions S."/>
        </authorList>
    </citation>
    <scope>NUCLEOTIDE SEQUENCE [LARGE SCALE GENOMIC DNA]</scope>
    <source>
        <strain evidence="2">XBD2006</strain>
    </source>
</reference>
<sequence>MSDNIIVLFRNSKNNKEIDLEVPGNLTANELIYGLNESFNLGINMDKPKQCFLRADYPKALIRGEKTLEELGIRNGTIIYYDER</sequence>
<gene>
    <name evidence="1" type="ORF">SAMN02910451_02684</name>
</gene>
<keyword evidence="2" id="KW-1185">Reference proteome</keyword>
<organism evidence="1 2">
    <name type="scientific">Butyrivibrio hungatei</name>
    <dbReference type="NCBI Taxonomy" id="185008"/>
    <lineage>
        <taxon>Bacteria</taxon>
        <taxon>Bacillati</taxon>
        <taxon>Bacillota</taxon>
        <taxon>Clostridia</taxon>
        <taxon>Lachnospirales</taxon>
        <taxon>Lachnospiraceae</taxon>
        <taxon>Butyrivibrio</taxon>
    </lineage>
</organism>
<accession>A0A1G5G3S4</accession>
<dbReference type="Proteomes" id="UP000183047">
    <property type="component" value="Unassembled WGS sequence"/>
</dbReference>
<name>A0A1G5G3S4_9FIRM</name>
<dbReference type="RefSeq" id="WP_074463102.1">
    <property type="nucleotide sequence ID" value="NZ_FMUR01000018.1"/>
</dbReference>
<dbReference type="InterPro" id="IPR024962">
    <property type="entry name" value="YukD-like"/>
</dbReference>
<dbReference type="InterPro" id="IPR029071">
    <property type="entry name" value="Ubiquitin-like_domsf"/>
</dbReference>
<protein>
    <submittedName>
        <fullName evidence="1">Uncharacterized ubiquitin-like protein YukD</fullName>
    </submittedName>
</protein>
<proteinExistence type="predicted"/>
<evidence type="ECO:0000313" key="1">
    <source>
        <dbReference type="EMBL" id="SCY45890.1"/>
    </source>
</evidence>
<dbReference type="AlphaFoldDB" id="A0A1G5G3S4"/>
<dbReference type="OrthoDB" id="2085212at2"/>
<dbReference type="EMBL" id="FMUR01000018">
    <property type="protein sequence ID" value="SCY45890.1"/>
    <property type="molecule type" value="Genomic_DNA"/>
</dbReference>